<reference evidence="1 2" key="1">
    <citation type="journal article" date="2015" name="Genome Announc.">
        <title>Expanding the biotechnology potential of lactobacilli through comparative genomics of 213 strains and associated genera.</title>
        <authorList>
            <person name="Sun Z."/>
            <person name="Harris H.M."/>
            <person name="McCann A."/>
            <person name="Guo C."/>
            <person name="Argimon S."/>
            <person name="Zhang W."/>
            <person name="Yang X."/>
            <person name="Jeffery I.B."/>
            <person name="Cooney J.C."/>
            <person name="Kagawa T.F."/>
            <person name="Liu W."/>
            <person name="Song Y."/>
            <person name="Salvetti E."/>
            <person name="Wrobel A."/>
            <person name="Rasinkangas P."/>
            <person name="Parkhill J."/>
            <person name="Rea M.C."/>
            <person name="O'Sullivan O."/>
            <person name="Ritari J."/>
            <person name="Douillard F.P."/>
            <person name="Paul Ross R."/>
            <person name="Yang R."/>
            <person name="Briner A.E."/>
            <person name="Felis G.E."/>
            <person name="de Vos W.M."/>
            <person name="Barrangou R."/>
            <person name="Klaenhammer T.R."/>
            <person name="Caufield P.W."/>
            <person name="Cui Y."/>
            <person name="Zhang H."/>
            <person name="O'Toole P.W."/>
        </authorList>
    </citation>
    <scope>NUCLEOTIDE SEQUENCE [LARGE SCALE GENOMIC DNA]</scope>
    <source>
        <strain evidence="1 2">DSM 20014</strain>
    </source>
</reference>
<sequence length="69" mass="7696">MSKKNKAISVEISDPIDNRSEVKVNKVVLGHIIEQDDAVTIEYADKRSAKAPDFDTGVSMLIAEYNLHH</sequence>
<dbReference type="STRING" id="1620.IV67_GL001760"/>
<keyword evidence="2" id="KW-1185">Reference proteome</keyword>
<dbReference type="OrthoDB" id="2147508at2"/>
<evidence type="ECO:0000313" key="2">
    <source>
        <dbReference type="Proteomes" id="UP000051673"/>
    </source>
</evidence>
<dbReference type="PATRIC" id="fig|1620.3.peg.1796"/>
<name>A0A0R2JS20_9LACO</name>
<dbReference type="EMBL" id="JQCD01000021">
    <property type="protein sequence ID" value="KRN77402.1"/>
    <property type="molecule type" value="Genomic_DNA"/>
</dbReference>
<comment type="caution">
    <text evidence="1">The sequence shown here is derived from an EMBL/GenBank/DDBJ whole genome shotgun (WGS) entry which is preliminary data.</text>
</comment>
<dbReference type="Proteomes" id="UP000051673">
    <property type="component" value="Unassembled WGS sequence"/>
</dbReference>
<proteinExistence type="predicted"/>
<organism evidence="1 2">
    <name type="scientific">Weissella minor</name>
    <dbReference type="NCBI Taxonomy" id="1620"/>
    <lineage>
        <taxon>Bacteria</taxon>
        <taxon>Bacillati</taxon>
        <taxon>Bacillota</taxon>
        <taxon>Bacilli</taxon>
        <taxon>Lactobacillales</taxon>
        <taxon>Lactobacillaceae</taxon>
        <taxon>Weissella</taxon>
    </lineage>
</organism>
<accession>A0A0R2JS20</accession>
<dbReference type="AlphaFoldDB" id="A0A0R2JS20"/>
<evidence type="ECO:0008006" key="3">
    <source>
        <dbReference type="Google" id="ProtNLM"/>
    </source>
</evidence>
<dbReference type="InterPro" id="IPR021351">
    <property type="entry name" value="DUF2969"/>
</dbReference>
<dbReference type="RefSeq" id="WP_057786995.1">
    <property type="nucleotide sequence ID" value="NZ_JQCD01000021.1"/>
</dbReference>
<evidence type="ECO:0000313" key="1">
    <source>
        <dbReference type="EMBL" id="KRN77402.1"/>
    </source>
</evidence>
<protein>
    <recommendedName>
        <fullName evidence="3">DUF2969 domain-containing protein</fullName>
    </recommendedName>
</protein>
<gene>
    <name evidence="1" type="ORF">IV67_GL001760</name>
</gene>
<dbReference type="Pfam" id="PF11184">
    <property type="entry name" value="DUF2969"/>
    <property type="match status" value="1"/>
</dbReference>